<sequence>MKKLDDKLALLNEELRSDFSVETLDERLETDPLMLPNMLNVQGLADDNGVDVDSDGDITVTVTVKF</sequence>
<gene>
    <name evidence="1" type="ORF">NCTC11190_01854</name>
</gene>
<accession>A0A379MVF2</accession>
<dbReference type="AlphaFoldDB" id="A0A379MVF2"/>
<dbReference type="RefSeq" id="WP_037291868.1">
    <property type="nucleotide sequence ID" value="NZ_UGVL01000001.1"/>
</dbReference>
<organism evidence="1 2">
    <name type="scientific">Rikenella microfusus</name>
    <dbReference type="NCBI Taxonomy" id="28139"/>
    <lineage>
        <taxon>Bacteria</taxon>
        <taxon>Pseudomonadati</taxon>
        <taxon>Bacteroidota</taxon>
        <taxon>Bacteroidia</taxon>
        <taxon>Bacteroidales</taxon>
        <taxon>Rikenellaceae</taxon>
        <taxon>Rikenella</taxon>
    </lineage>
</organism>
<evidence type="ECO:0000313" key="1">
    <source>
        <dbReference type="EMBL" id="SUE34622.1"/>
    </source>
</evidence>
<dbReference type="Proteomes" id="UP000255233">
    <property type="component" value="Unassembled WGS sequence"/>
</dbReference>
<reference evidence="1 2" key="1">
    <citation type="submission" date="2018-06" db="EMBL/GenBank/DDBJ databases">
        <authorList>
            <consortium name="Pathogen Informatics"/>
            <person name="Doyle S."/>
        </authorList>
    </citation>
    <scope>NUCLEOTIDE SEQUENCE [LARGE SCALE GENOMIC DNA]</scope>
    <source>
        <strain evidence="1 2">NCTC11190</strain>
    </source>
</reference>
<dbReference type="EMBL" id="UGVL01000001">
    <property type="protein sequence ID" value="SUE34622.1"/>
    <property type="molecule type" value="Genomic_DNA"/>
</dbReference>
<name>A0A379MVF2_9BACT</name>
<protein>
    <submittedName>
        <fullName evidence="1">Uncharacterized protein</fullName>
    </submittedName>
</protein>
<proteinExistence type="predicted"/>
<keyword evidence="2" id="KW-1185">Reference proteome</keyword>
<evidence type="ECO:0000313" key="2">
    <source>
        <dbReference type="Proteomes" id="UP000255233"/>
    </source>
</evidence>